<accession>A0A7V8SYD7</accession>
<evidence type="ECO:0000313" key="2">
    <source>
        <dbReference type="EMBL" id="MBA0086821.1"/>
    </source>
</evidence>
<feature type="transmembrane region" description="Helical" evidence="1">
    <location>
        <begin position="12"/>
        <end position="33"/>
    </location>
</feature>
<feature type="transmembrane region" description="Helical" evidence="1">
    <location>
        <begin position="118"/>
        <end position="141"/>
    </location>
</feature>
<keyword evidence="3" id="KW-1185">Reference proteome</keyword>
<keyword evidence="1" id="KW-0812">Transmembrane</keyword>
<dbReference type="Proteomes" id="UP000567293">
    <property type="component" value="Unassembled WGS sequence"/>
</dbReference>
<dbReference type="InterPro" id="IPR001036">
    <property type="entry name" value="Acrflvin-R"/>
</dbReference>
<dbReference type="AlphaFoldDB" id="A0A7V8SYD7"/>
<reference evidence="2" key="1">
    <citation type="submission" date="2020-06" db="EMBL/GenBank/DDBJ databases">
        <title>Legume-microbial interactions unlock mineral nutrients during tropical forest succession.</title>
        <authorList>
            <person name="Epihov D.Z."/>
        </authorList>
    </citation>
    <scope>NUCLEOTIDE SEQUENCE [LARGE SCALE GENOMIC DNA]</scope>
    <source>
        <strain evidence="2">Pan2503</strain>
    </source>
</reference>
<gene>
    <name evidence="2" type="ORF">HRJ53_17710</name>
</gene>
<evidence type="ECO:0000256" key="1">
    <source>
        <dbReference type="SAM" id="Phobius"/>
    </source>
</evidence>
<dbReference type="Pfam" id="PF00873">
    <property type="entry name" value="ACR_tran"/>
    <property type="match status" value="1"/>
</dbReference>
<dbReference type="GO" id="GO:0005886">
    <property type="term" value="C:plasma membrane"/>
    <property type="evidence" value="ECO:0007669"/>
    <property type="project" value="TreeGrafter"/>
</dbReference>
<dbReference type="SUPFAM" id="SSF82866">
    <property type="entry name" value="Multidrug efflux transporter AcrB transmembrane domain"/>
    <property type="match status" value="1"/>
</dbReference>
<dbReference type="EMBL" id="JACDQQ010001690">
    <property type="protein sequence ID" value="MBA0086821.1"/>
    <property type="molecule type" value="Genomic_DNA"/>
</dbReference>
<feature type="non-terminal residue" evidence="2">
    <location>
        <position position="1"/>
    </location>
</feature>
<dbReference type="PANTHER" id="PTHR32063:SF8">
    <property type="entry name" value="CATION EFFLUX PROTEIN"/>
    <property type="match status" value="1"/>
</dbReference>
<protein>
    <submittedName>
        <fullName evidence="2">Efflux RND transporter permease subunit</fullName>
    </submittedName>
</protein>
<keyword evidence="1" id="KW-0472">Membrane</keyword>
<evidence type="ECO:0000313" key="3">
    <source>
        <dbReference type="Proteomes" id="UP000567293"/>
    </source>
</evidence>
<feature type="transmembrane region" description="Helical" evidence="1">
    <location>
        <begin position="85"/>
        <end position="106"/>
    </location>
</feature>
<name>A0A7V8SYD7_9BACT</name>
<proteinExistence type="predicted"/>
<organism evidence="2 3">
    <name type="scientific">Candidatus Acidiferrum panamense</name>
    <dbReference type="NCBI Taxonomy" id="2741543"/>
    <lineage>
        <taxon>Bacteria</taxon>
        <taxon>Pseudomonadati</taxon>
        <taxon>Acidobacteriota</taxon>
        <taxon>Terriglobia</taxon>
        <taxon>Candidatus Acidiferrales</taxon>
        <taxon>Candidatus Acidiferrum</taxon>
    </lineage>
</organism>
<dbReference type="Gene3D" id="1.20.1640.10">
    <property type="entry name" value="Multidrug efflux transporter AcrB transmembrane domain"/>
    <property type="match status" value="1"/>
</dbReference>
<comment type="caution">
    <text evidence="2">The sequence shown here is derived from an EMBL/GenBank/DDBJ whole genome shotgun (WGS) entry which is preliminary data.</text>
</comment>
<feature type="transmembrane region" description="Helical" evidence="1">
    <location>
        <begin position="45"/>
        <end position="65"/>
    </location>
</feature>
<sequence>YLLIVVNFQSWLDPFIIITALPGALAGICWMLLLTHTTLNVPSLTGAIMCMGVATANSILMVSFAREQMDEGKGAREAALEAGFVRIRPVLMTALAMIIGMVPMALGLGEGGEQNAPLGRAVIGGLLFATFATLFFVPCVFSMIHGRRTHRPGHEPPPEPAMV</sequence>
<dbReference type="PANTHER" id="PTHR32063">
    <property type="match status" value="1"/>
</dbReference>
<dbReference type="GO" id="GO:0042910">
    <property type="term" value="F:xenobiotic transmembrane transporter activity"/>
    <property type="evidence" value="ECO:0007669"/>
    <property type="project" value="TreeGrafter"/>
</dbReference>
<keyword evidence="1" id="KW-1133">Transmembrane helix</keyword>